<dbReference type="PANTHER" id="PTHR47344">
    <property type="entry name" value="RING ZINC FINGER PROTEIN-RELATED"/>
    <property type="match status" value="1"/>
</dbReference>
<protein>
    <submittedName>
        <fullName evidence="8">Putative transcription factor C2H2 family</fullName>
    </submittedName>
</protein>
<dbReference type="InterPro" id="IPR011016">
    <property type="entry name" value="Znf_RING-CH"/>
</dbReference>
<proteinExistence type="predicted"/>
<dbReference type="OMA" id="EHFFGKA"/>
<dbReference type="SUPFAM" id="SSF57850">
    <property type="entry name" value="RING/U-box"/>
    <property type="match status" value="1"/>
</dbReference>
<dbReference type="EMBL" id="PDCK01000039">
    <property type="protein sequence ID" value="PRQ58287.1"/>
    <property type="molecule type" value="Genomic_DNA"/>
</dbReference>
<dbReference type="Gramene" id="PRQ58287">
    <property type="protein sequence ID" value="PRQ58287"/>
    <property type="gene ID" value="RchiOBHm_Chr1g0357651"/>
</dbReference>
<feature type="region of interest" description="Disordered" evidence="6">
    <location>
        <begin position="365"/>
        <end position="389"/>
    </location>
</feature>
<dbReference type="PROSITE" id="PS50089">
    <property type="entry name" value="ZF_RING_2"/>
    <property type="match status" value="1"/>
</dbReference>
<evidence type="ECO:0000256" key="4">
    <source>
        <dbReference type="PROSITE-ProRule" id="PRU00175"/>
    </source>
</evidence>
<dbReference type="SMART" id="SM00744">
    <property type="entry name" value="RINGv"/>
    <property type="match status" value="1"/>
</dbReference>
<dbReference type="SMART" id="SM00184">
    <property type="entry name" value="RING"/>
    <property type="match status" value="1"/>
</dbReference>
<dbReference type="InterPro" id="IPR001841">
    <property type="entry name" value="Znf_RING"/>
</dbReference>
<feature type="domain" description="RING-type" evidence="7">
    <location>
        <begin position="13"/>
        <end position="60"/>
    </location>
</feature>
<keyword evidence="2 4" id="KW-0863">Zinc-finger</keyword>
<dbReference type="Gene3D" id="3.30.40.10">
    <property type="entry name" value="Zinc/RING finger domain, C3HC4 (zinc finger)"/>
    <property type="match status" value="1"/>
</dbReference>
<evidence type="ECO:0000256" key="2">
    <source>
        <dbReference type="ARBA" id="ARBA00022771"/>
    </source>
</evidence>
<dbReference type="AlphaFoldDB" id="A0A2P6SHY7"/>
<feature type="coiled-coil region" evidence="5">
    <location>
        <begin position="132"/>
        <end position="190"/>
    </location>
</feature>
<evidence type="ECO:0000256" key="3">
    <source>
        <dbReference type="ARBA" id="ARBA00022833"/>
    </source>
</evidence>
<evidence type="ECO:0000313" key="8">
    <source>
        <dbReference type="EMBL" id="PRQ58287.1"/>
    </source>
</evidence>
<evidence type="ECO:0000256" key="1">
    <source>
        <dbReference type="ARBA" id="ARBA00022723"/>
    </source>
</evidence>
<sequence length="599" mass="66392">MTNSNTAFAKTICSICYEDLNPVSEDLQSISLCGHVFHELCLQQWFEYSSNNKCSCPVCKQSCKASDAGRLYFQSVDPSSTQRPVVECEDEDAAALRQEVQRLESKTIVLTSALDRQGQSLKDLTDELCLCKEQAKKEVASKNDAVASKNEALKQQASMERMLRMKSGELDKVTMECLRLQEKNMKLAKELAAFKLVSDFDLKEEDVLNYAALGNGVNNKESIDSLKKSLLSRERVYQVHAKKMTARYNELMKKHRDLAHEKARSSEELEKAKEKMNTLKTRVQELESAVEVKDNEVLRALKASRETRGQRVIQNNVSCKSDSVSVNNSSEDQSKQFAPMHKFDRIGSLPNDLLCQTVHFNFISPMDANSTKDGTSTSADDEERDPYSLIDDDASKFSTTRHELSNANVKNPLCEHRTSQKSSMLRPGAASDSINETSVCRLRNLDEPLGSITGKMTHISKSPAADVVILDDVEEVSPVLNIIQESPITQALPRQGVAGSSGGLLGLDGANRLGKWCKQTVNNGSVTRQDSTANKSDLIAVGTDGRGGRIKVLRSHNQSTLDSKSNSRGPKRCKYGAKTNRLQSQGCLQMEHFFGRSGQ</sequence>
<dbReference type="PANTHER" id="PTHR47344:SF1">
    <property type="entry name" value="RING ZINC FINGER PROTEIN-RELATED"/>
    <property type="match status" value="1"/>
</dbReference>
<evidence type="ECO:0000256" key="6">
    <source>
        <dbReference type="SAM" id="MobiDB-lite"/>
    </source>
</evidence>
<feature type="coiled-coil region" evidence="5">
    <location>
        <begin position="241"/>
        <end position="296"/>
    </location>
</feature>
<dbReference type="Pfam" id="PF13639">
    <property type="entry name" value="zf-RING_2"/>
    <property type="match status" value="1"/>
</dbReference>
<dbReference type="GO" id="GO:0008270">
    <property type="term" value="F:zinc ion binding"/>
    <property type="evidence" value="ECO:0007669"/>
    <property type="project" value="UniProtKB-KW"/>
</dbReference>
<dbReference type="Proteomes" id="UP000238479">
    <property type="component" value="Chromosome 1"/>
</dbReference>
<keyword evidence="1" id="KW-0479">Metal-binding</keyword>
<feature type="compositionally biased region" description="Polar residues" evidence="6">
    <location>
        <begin position="367"/>
        <end position="378"/>
    </location>
</feature>
<dbReference type="InterPro" id="IPR013083">
    <property type="entry name" value="Znf_RING/FYVE/PHD"/>
</dbReference>
<reference evidence="8 9" key="1">
    <citation type="journal article" date="2018" name="Nat. Genet.">
        <title>The Rosa genome provides new insights in the design of modern roses.</title>
        <authorList>
            <person name="Bendahmane M."/>
        </authorList>
    </citation>
    <scope>NUCLEOTIDE SEQUENCE [LARGE SCALE GENOMIC DNA]</scope>
    <source>
        <strain evidence="9">cv. Old Blush</strain>
    </source>
</reference>
<gene>
    <name evidence="8" type="ORF">RchiOBHm_Chr1g0357651</name>
</gene>
<evidence type="ECO:0000313" key="9">
    <source>
        <dbReference type="Proteomes" id="UP000238479"/>
    </source>
</evidence>
<accession>A0A2P6SHY7</accession>
<dbReference type="STRING" id="74649.A0A2P6SHY7"/>
<keyword evidence="9" id="KW-1185">Reference proteome</keyword>
<comment type="caution">
    <text evidence="8">The sequence shown here is derived from an EMBL/GenBank/DDBJ whole genome shotgun (WGS) entry which is preliminary data.</text>
</comment>
<evidence type="ECO:0000259" key="7">
    <source>
        <dbReference type="PROSITE" id="PS50089"/>
    </source>
</evidence>
<keyword evidence="3" id="KW-0862">Zinc</keyword>
<name>A0A2P6SHY7_ROSCH</name>
<evidence type="ECO:0000256" key="5">
    <source>
        <dbReference type="SAM" id="Coils"/>
    </source>
</evidence>
<feature type="region of interest" description="Disordered" evidence="6">
    <location>
        <begin position="408"/>
        <end position="432"/>
    </location>
</feature>
<organism evidence="8 9">
    <name type="scientific">Rosa chinensis</name>
    <name type="common">China rose</name>
    <dbReference type="NCBI Taxonomy" id="74649"/>
    <lineage>
        <taxon>Eukaryota</taxon>
        <taxon>Viridiplantae</taxon>
        <taxon>Streptophyta</taxon>
        <taxon>Embryophyta</taxon>
        <taxon>Tracheophyta</taxon>
        <taxon>Spermatophyta</taxon>
        <taxon>Magnoliopsida</taxon>
        <taxon>eudicotyledons</taxon>
        <taxon>Gunneridae</taxon>
        <taxon>Pentapetalae</taxon>
        <taxon>rosids</taxon>
        <taxon>fabids</taxon>
        <taxon>Rosales</taxon>
        <taxon>Rosaceae</taxon>
        <taxon>Rosoideae</taxon>
        <taxon>Rosoideae incertae sedis</taxon>
        <taxon>Rosa</taxon>
    </lineage>
</organism>
<dbReference type="CDD" id="cd16448">
    <property type="entry name" value="RING-H2"/>
    <property type="match status" value="1"/>
</dbReference>
<dbReference type="OrthoDB" id="8062037at2759"/>
<keyword evidence="5" id="KW-0175">Coiled coil</keyword>